<evidence type="ECO:0000313" key="3">
    <source>
        <dbReference type="Proteomes" id="UP001634394"/>
    </source>
</evidence>
<accession>A0ABD3VK71</accession>
<keyword evidence="1" id="KW-0472">Membrane</keyword>
<feature type="transmembrane region" description="Helical" evidence="1">
    <location>
        <begin position="583"/>
        <end position="605"/>
    </location>
</feature>
<protein>
    <submittedName>
        <fullName evidence="2">Uncharacterized protein</fullName>
    </submittedName>
</protein>
<evidence type="ECO:0000313" key="2">
    <source>
        <dbReference type="EMBL" id="KAL3861974.1"/>
    </source>
</evidence>
<proteinExistence type="predicted"/>
<evidence type="ECO:0000256" key="1">
    <source>
        <dbReference type="SAM" id="Phobius"/>
    </source>
</evidence>
<keyword evidence="3" id="KW-1185">Reference proteome</keyword>
<keyword evidence="1" id="KW-0812">Transmembrane</keyword>
<comment type="caution">
    <text evidence="2">The sequence shown here is derived from an EMBL/GenBank/DDBJ whole genome shotgun (WGS) entry which is preliminary data.</text>
</comment>
<sequence>MLISSSEQTKNYLITCATGVVNQLQNQCNPQEQNIVSTSLQNMVGVYDGMCTEKATQPTQCTSQFESGMDVCAQRTFTMPMQTVMMVVNSQQAPAGIDANTAKKSICAKWKNIEECGKNAVANSGCPRNQLLRLEAAFASIMIRIATACGDTSSFPGACLLNLEKDFMTCYKKVGLDPSIYINNRTEAAGALIGTSNQEANVFCGKKQDLFTCMDNFLKQCAGAEQTMSLTGFDIHAMERAVGILCNNIDGYLQGLKCFTTPTEEAKLCVNTMAKDITSLSTQQLTQKFDMNQFMVEFCNIRVRHVTCDAKAWPTCAPAEVTLKNQFECQLIPTRCLQTHISEIATICNTDSLPPDVINPNNIPACAKSLQTNIKSCFQQYQVDPNIFLINITHDRRNFLGDIGQATNLCSSRGKLFQCMSGLISGCSGAREALAYWGHQQSALQEAVDVICNDLNLYGKGLLCFQNGNVPVQQCVSTTVSKMNQLTNKQITNNLTSDKYFREFCQLRIDHLACDLNAWKPTCSQDVIGMKTEFECKLIQDQCWNLQVANIRDICNDQTYARNLRQSGNGGKSGAVGGNDSRAVTWSLLTLSGSFVFFISAITALL</sequence>
<reference evidence="2 3" key="1">
    <citation type="submission" date="2024-11" db="EMBL/GenBank/DDBJ databases">
        <title>Chromosome-level genome assembly of the freshwater bivalve Anodonta woodiana.</title>
        <authorList>
            <person name="Chen X."/>
        </authorList>
    </citation>
    <scope>NUCLEOTIDE SEQUENCE [LARGE SCALE GENOMIC DNA]</scope>
    <source>
        <strain evidence="2">MN2024</strain>
        <tissue evidence="2">Gills</tissue>
    </source>
</reference>
<name>A0ABD3VK71_SINWO</name>
<keyword evidence="1" id="KW-1133">Transmembrane helix</keyword>
<gene>
    <name evidence="2" type="ORF">ACJMK2_007980</name>
</gene>
<organism evidence="2 3">
    <name type="scientific">Sinanodonta woodiana</name>
    <name type="common">Chinese pond mussel</name>
    <name type="synonym">Anodonta woodiana</name>
    <dbReference type="NCBI Taxonomy" id="1069815"/>
    <lineage>
        <taxon>Eukaryota</taxon>
        <taxon>Metazoa</taxon>
        <taxon>Spiralia</taxon>
        <taxon>Lophotrochozoa</taxon>
        <taxon>Mollusca</taxon>
        <taxon>Bivalvia</taxon>
        <taxon>Autobranchia</taxon>
        <taxon>Heteroconchia</taxon>
        <taxon>Palaeoheterodonta</taxon>
        <taxon>Unionida</taxon>
        <taxon>Unionoidea</taxon>
        <taxon>Unionidae</taxon>
        <taxon>Unioninae</taxon>
        <taxon>Sinanodonta</taxon>
    </lineage>
</organism>
<dbReference type="Proteomes" id="UP001634394">
    <property type="component" value="Unassembled WGS sequence"/>
</dbReference>
<dbReference type="AlphaFoldDB" id="A0ABD3VK71"/>
<dbReference type="EMBL" id="JBJQND010000011">
    <property type="protein sequence ID" value="KAL3861974.1"/>
    <property type="molecule type" value="Genomic_DNA"/>
</dbReference>